<proteinExistence type="predicted"/>
<name>A0A3B0ZKB7_9ZZZZ</name>
<organism evidence="1">
    <name type="scientific">hydrothermal vent metagenome</name>
    <dbReference type="NCBI Taxonomy" id="652676"/>
    <lineage>
        <taxon>unclassified sequences</taxon>
        <taxon>metagenomes</taxon>
        <taxon>ecological metagenomes</taxon>
    </lineage>
</organism>
<dbReference type="InterPro" id="IPR021948">
    <property type="entry name" value="DUF3565"/>
</dbReference>
<dbReference type="Pfam" id="PF12088">
    <property type="entry name" value="DUF3565"/>
    <property type="match status" value="1"/>
</dbReference>
<protein>
    <recommendedName>
        <fullName evidence="2">DUF3565 domain-containing protein</fullName>
    </recommendedName>
</protein>
<gene>
    <name evidence="1" type="ORF">MNBD_GAMMA22-2362</name>
</gene>
<reference evidence="1" key="1">
    <citation type="submission" date="2018-06" db="EMBL/GenBank/DDBJ databases">
        <authorList>
            <person name="Zhirakovskaya E."/>
        </authorList>
    </citation>
    <scope>NUCLEOTIDE SEQUENCE</scope>
</reference>
<dbReference type="EMBL" id="UOFS01000011">
    <property type="protein sequence ID" value="VAW92131.1"/>
    <property type="molecule type" value="Genomic_DNA"/>
</dbReference>
<sequence length="63" mass="7521">MKQKISAFHLDEFNDWVADLKCGHTQHVRHQPPFQNRPWVIDEHLRESHIGQKLNCVECDKKT</sequence>
<dbReference type="AlphaFoldDB" id="A0A3B0ZKB7"/>
<evidence type="ECO:0008006" key="2">
    <source>
        <dbReference type="Google" id="ProtNLM"/>
    </source>
</evidence>
<evidence type="ECO:0000313" key="1">
    <source>
        <dbReference type="EMBL" id="VAW92131.1"/>
    </source>
</evidence>
<accession>A0A3B0ZKB7</accession>